<dbReference type="Proteomes" id="UP000251213">
    <property type="component" value="Unassembled WGS sequence"/>
</dbReference>
<evidence type="ECO:0000313" key="4">
    <source>
        <dbReference type="Proteomes" id="UP000251213"/>
    </source>
</evidence>
<dbReference type="AlphaFoldDB" id="A0A364K1T3"/>
<protein>
    <submittedName>
        <fullName evidence="3">YdcF family protein</fullName>
    </submittedName>
</protein>
<proteinExistence type="predicted"/>
<dbReference type="EMBL" id="QJKK01000012">
    <property type="protein sequence ID" value="RAL21893.1"/>
    <property type="molecule type" value="Genomic_DNA"/>
</dbReference>
<keyword evidence="1" id="KW-1133">Transmembrane helix</keyword>
<keyword evidence="4" id="KW-1185">Reference proteome</keyword>
<keyword evidence="1" id="KW-0472">Membrane</keyword>
<evidence type="ECO:0000256" key="1">
    <source>
        <dbReference type="SAM" id="Phobius"/>
    </source>
</evidence>
<evidence type="ECO:0000313" key="3">
    <source>
        <dbReference type="EMBL" id="RAL21893.1"/>
    </source>
</evidence>
<name>A0A364K1T3_9BACL</name>
<dbReference type="OrthoDB" id="9782395at2"/>
<organism evidence="3 4">
    <name type="scientific">Thermoflavimicrobium daqui</name>
    <dbReference type="NCBI Taxonomy" id="2137476"/>
    <lineage>
        <taxon>Bacteria</taxon>
        <taxon>Bacillati</taxon>
        <taxon>Bacillota</taxon>
        <taxon>Bacilli</taxon>
        <taxon>Bacillales</taxon>
        <taxon>Thermoactinomycetaceae</taxon>
        <taxon>Thermoflavimicrobium</taxon>
    </lineage>
</organism>
<dbReference type="GO" id="GO:0000270">
    <property type="term" value="P:peptidoglycan metabolic process"/>
    <property type="evidence" value="ECO:0007669"/>
    <property type="project" value="TreeGrafter"/>
</dbReference>
<sequence length="199" mass="22946">MFIAKLAEHKWLIYVVIGLIVVGIFTLLFFWSQVSRFDEVETNEEKRDAAIILGAAVWKDQPSPALKERLDKGAELYKKGWVQYLILSGGKGTLKLKSEAMVMKDYLVQQGVQEEHLILEDQSTNTRENLKNTKLLLEKRKLDQLYLITHDYHMHRSLQYAEHAGITAAPSPVHSKVLFMPYHKSRECFALVKLNLFDS</sequence>
<dbReference type="InterPro" id="IPR014729">
    <property type="entry name" value="Rossmann-like_a/b/a_fold"/>
</dbReference>
<accession>A0A364K1T3</accession>
<feature type="domain" description="DUF218" evidence="2">
    <location>
        <begin position="48"/>
        <end position="178"/>
    </location>
</feature>
<dbReference type="GO" id="GO:0043164">
    <property type="term" value="P:Gram-negative-bacterium-type cell wall biogenesis"/>
    <property type="evidence" value="ECO:0007669"/>
    <property type="project" value="TreeGrafter"/>
</dbReference>
<comment type="caution">
    <text evidence="3">The sequence shown here is derived from an EMBL/GenBank/DDBJ whole genome shotgun (WGS) entry which is preliminary data.</text>
</comment>
<reference evidence="3 4" key="2">
    <citation type="submission" date="2018-06" db="EMBL/GenBank/DDBJ databases">
        <authorList>
            <person name="Zhirakovskaya E."/>
        </authorList>
    </citation>
    <scope>NUCLEOTIDE SEQUENCE [LARGE SCALE GENOMIC DNA]</scope>
    <source>
        <strain evidence="3 4">FBKL4.011</strain>
    </source>
</reference>
<dbReference type="Gene3D" id="3.40.50.620">
    <property type="entry name" value="HUPs"/>
    <property type="match status" value="1"/>
</dbReference>
<reference evidence="3 4" key="1">
    <citation type="submission" date="2018-06" db="EMBL/GenBank/DDBJ databases">
        <title>Thermoflavimicrobium daqus sp. nov., a thermophilic microbe isolated from Moutai-flavour Daqu.</title>
        <authorList>
            <person name="Wang X."/>
            <person name="Zhou H."/>
        </authorList>
    </citation>
    <scope>NUCLEOTIDE SEQUENCE [LARGE SCALE GENOMIC DNA]</scope>
    <source>
        <strain evidence="3 4">FBKL4.011</strain>
    </source>
</reference>
<dbReference type="GO" id="GO:0005886">
    <property type="term" value="C:plasma membrane"/>
    <property type="evidence" value="ECO:0007669"/>
    <property type="project" value="TreeGrafter"/>
</dbReference>
<dbReference type="PANTHER" id="PTHR30336:SF4">
    <property type="entry name" value="ENVELOPE BIOGENESIS FACTOR ELYC"/>
    <property type="match status" value="1"/>
</dbReference>
<dbReference type="Pfam" id="PF02698">
    <property type="entry name" value="DUF218"/>
    <property type="match status" value="1"/>
</dbReference>
<dbReference type="RefSeq" id="WP_113660105.1">
    <property type="nucleotide sequence ID" value="NZ_KZ845674.1"/>
</dbReference>
<dbReference type="InterPro" id="IPR051599">
    <property type="entry name" value="Cell_Envelope_Assoc"/>
</dbReference>
<dbReference type="InterPro" id="IPR003848">
    <property type="entry name" value="DUF218"/>
</dbReference>
<feature type="transmembrane region" description="Helical" evidence="1">
    <location>
        <begin position="12"/>
        <end position="31"/>
    </location>
</feature>
<dbReference type="PANTHER" id="PTHR30336">
    <property type="entry name" value="INNER MEMBRANE PROTEIN, PROBABLE PERMEASE"/>
    <property type="match status" value="1"/>
</dbReference>
<gene>
    <name evidence="3" type="ORF">DL897_15870</name>
</gene>
<dbReference type="CDD" id="cd06259">
    <property type="entry name" value="YdcF-like"/>
    <property type="match status" value="1"/>
</dbReference>
<keyword evidence="1" id="KW-0812">Transmembrane</keyword>
<evidence type="ECO:0000259" key="2">
    <source>
        <dbReference type="Pfam" id="PF02698"/>
    </source>
</evidence>